<comment type="caution">
    <text evidence="2">The sequence shown here is derived from an EMBL/GenBank/DDBJ whole genome shotgun (WGS) entry which is preliminary data.</text>
</comment>
<evidence type="ECO:0000313" key="2">
    <source>
        <dbReference type="EMBL" id="KAH3885311.1"/>
    </source>
</evidence>
<protein>
    <submittedName>
        <fullName evidence="2">Uncharacterized protein</fullName>
    </submittedName>
</protein>
<dbReference type="EMBL" id="JAIWYP010000001">
    <property type="protein sequence ID" value="KAH3885311.1"/>
    <property type="molecule type" value="Genomic_DNA"/>
</dbReference>
<reference evidence="2" key="1">
    <citation type="journal article" date="2019" name="bioRxiv">
        <title>The Genome of the Zebra Mussel, Dreissena polymorpha: A Resource for Invasive Species Research.</title>
        <authorList>
            <person name="McCartney M.A."/>
            <person name="Auch B."/>
            <person name="Kono T."/>
            <person name="Mallez S."/>
            <person name="Zhang Y."/>
            <person name="Obille A."/>
            <person name="Becker A."/>
            <person name="Abrahante J.E."/>
            <person name="Garbe J."/>
            <person name="Badalamenti J.P."/>
            <person name="Herman A."/>
            <person name="Mangelson H."/>
            <person name="Liachko I."/>
            <person name="Sullivan S."/>
            <person name="Sone E.D."/>
            <person name="Koren S."/>
            <person name="Silverstein K.A.T."/>
            <person name="Beckman K.B."/>
            <person name="Gohl D.M."/>
        </authorList>
    </citation>
    <scope>NUCLEOTIDE SEQUENCE</scope>
    <source>
        <strain evidence="2">Duluth1</strain>
        <tissue evidence="2">Whole animal</tissue>
    </source>
</reference>
<evidence type="ECO:0000256" key="1">
    <source>
        <dbReference type="SAM" id="MobiDB-lite"/>
    </source>
</evidence>
<organism evidence="2 3">
    <name type="scientific">Dreissena polymorpha</name>
    <name type="common">Zebra mussel</name>
    <name type="synonym">Mytilus polymorpha</name>
    <dbReference type="NCBI Taxonomy" id="45954"/>
    <lineage>
        <taxon>Eukaryota</taxon>
        <taxon>Metazoa</taxon>
        <taxon>Spiralia</taxon>
        <taxon>Lophotrochozoa</taxon>
        <taxon>Mollusca</taxon>
        <taxon>Bivalvia</taxon>
        <taxon>Autobranchia</taxon>
        <taxon>Heteroconchia</taxon>
        <taxon>Euheterodonta</taxon>
        <taxon>Imparidentia</taxon>
        <taxon>Neoheterodontei</taxon>
        <taxon>Myida</taxon>
        <taxon>Dreissenoidea</taxon>
        <taxon>Dreissenidae</taxon>
        <taxon>Dreissena</taxon>
    </lineage>
</organism>
<reference evidence="2" key="2">
    <citation type="submission" date="2020-11" db="EMBL/GenBank/DDBJ databases">
        <authorList>
            <person name="McCartney M.A."/>
            <person name="Auch B."/>
            <person name="Kono T."/>
            <person name="Mallez S."/>
            <person name="Becker A."/>
            <person name="Gohl D.M."/>
            <person name="Silverstein K.A.T."/>
            <person name="Koren S."/>
            <person name="Bechman K.B."/>
            <person name="Herman A."/>
            <person name="Abrahante J.E."/>
            <person name="Garbe J."/>
        </authorList>
    </citation>
    <scope>NUCLEOTIDE SEQUENCE</scope>
    <source>
        <strain evidence="2">Duluth1</strain>
        <tissue evidence="2">Whole animal</tissue>
    </source>
</reference>
<evidence type="ECO:0000313" key="3">
    <source>
        <dbReference type="Proteomes" id="UP000828390"/>
    </source>
</evidence>
<sequence length="88" mass="10131">MRSTWCGKTVYYKMSKLWISSSISFPTKFWQNKFLVVLIQRNGYEECALNSNTACRIHVLTDPEDYSASFTSSTRPKKPLPHPKVALV</sequence>
<gene>
    <name evidence="2" type="ORF">DPMN_009305</name>
</gene>
<dbReference type="Proteomes" id="UP000828390">
    <property type="component" value="Unassembled WGS sequence"/>
</dbReference>
<dbReference type="AlphaFoldDB" id="A0A9D4N093"/>
<keyword evidence="3" id="KW-1185">Reference proteome</keyword>
<name>A0A9D4N093_DREPO</name>
<accession>A0A9D4N093</accession>
<proteinExistence type="predicted"/>
<feature type="region of interest" description="Disordered" evidence="1">
    <location>
        <begin position="66"/>
        <end position="88"/>
    </location>
</feature>